<feature type="compositionally biased region" description="Basic and acidic residues" evidence="1">
    <location>
        <begin position="141"/>
        <end position="153"/>
    </location>
</feature>
<dbReference type="PANTHER" id="PTHR47843">
    <property type="entry name" value="BTB DOMAIN-CONTAINING PROTEIN-RELATED"/>
    <property type="match status" value="1"/>
</dbReference>
<feature type="domain" description="BTB" evidence="2">
    <location>
        <begin position="20"/>
        <end position="89"/>
    </location>
</feature>
<dbReference type="KEGG" id="tmn:UCRPA7_3362"/>
<dbReference type="RefSeq" id="XP_007914070.1">
    <property type="nucleotide sequence ID" value="XM_007915879.1"/>
</dbReference>
<dbReference type="PANTHER" id="PTHR47843:SF2">
    <property type="entry name" value="BTB DOMAIN-CONTAINING PROTEIN"/>
    <property type="match status" value="1"/>
</dbReference>
<feature type="compositionally biased region" description="Acidic residues" evidence="1">
    <location>
        <begin position="123"/>
        <end position="140"/>
    </location>
</feature>
<evidence type="ECO:0000259" key="2">
    <source>
        <dbReference type="PROSITE" id="PS50097"/>
    </source>
</evidence>
<dbReference type="Gene3D" id="3.30.710.10">
    <property type="entry name" value="Potassium Channel Kv1.1, Chain A"/>
    <property type="match status" value="1"/>
</dbReference>
<evidence type="ECO:0000256" key="1">
    <source>
        <dbReference type="SAM" id="MobiDB-lite"/>
    </source>
</evidence>
<dbReference type="PROSITE" id="PS50097">
    <property type="entry name" value="BTB"/>
    <property type="match status" value="1"/>
</dbReference>
<feature type="region of interest" description="Disordered" evidence="1">
    <location>
        <begin position="104"/>
        <end position="191"/>
    </location>
</feature>
<dbReference type="EMBL" id="KB933041">
    <property type="protein sequence ID" value="EOO01092.1"/>
    <property type="molecule type" value="Genomic_DNA"/>
</dbReference>
<dbReference type="GeneID" id="19323703"/>
<dbReference type="InterPro" id="IPR011333">
    <property type="entry name" value="SKP1/BTB/POZ_sf"/>
</dbReference>
<protein>
    <recommendedName>
        <fullName evidence="2">BTB domain-containing protein</fullName>
    </recommendedName>
</protein>
<name>R8BP26_PHAM7</name>
<accession>R8BP26</accession>
<dbReference type="SUPFAM" id="SSF54695">
    <property type="entry name" value="POZ domain"/>
    <property type="match status" value="1"/>
</dbReference>
<dbReference type="HOGENOM" id="CLU_056399_1_0_1"/>
<sequence>MASKAAEWDPLPFKEIFTSQSFQFLVGPEKRKFMLHKEILARLSPALDALLNGSMREATEGVVEWDDLDEDTFVRFGQYAYTGEYDAAEPDILLNCDAVASNETTSGATQDQQAPAQPITISSDDENVTDAMFVDEDNHDDSDHSESDGHISDDENASFNQDHSESDSDDSDDSDSSSDTDGRKPLLYPPYQEPPKLAAAFSFEGFITWADANCPGEFECEMAKEDIQPALPVYKKRKLDAYLDPSEDKHALDCPMQTKKYKLMHEFRKACEAVSGDDTKFKPRENKEPYESYDRVFMSHATLYVLADKYSIPALGKKTRARLMRTLYHFKVFDERIPDIVALVRYCYANTTSSDPLRKALTLYVSCIVDDIGDHQEFRDLLVEVGEFSADLALAMMKRID</sequence>
<feature type="compositionally biased region" description="Polar residues" evidence="1">
    <location>
        <begin position="104"/>
        <end position="122"/>
    </location>
</feature>
<gene>
    <name evidence="3" type="ORF">UCRPA7_3362</name>
</gene>
<dbReference type="Proteomes" id="UP000014074">
    <property type="component" value="Unassembled WGS sequence"/>
</dbReference>
<organism evidence="3 4">
    <name type="scientific">Phaeoacremonium minimum (strain UCR-PA7)</name>
    <name type="common">Esca disease fungus</name>
    <name type="synonym">Togninia minima</name>
    <dbReference type="NCBI Taxonomy" id="1286976"/>
    <lineage>
        <taxon>Eukaryota</taxon>
        <taxon>Fungi</taxon>
        <taxon>Dikarya</taxon>
        <taxon>Ascomycota</taxon>
        <taxon>Pezizomycotina</taxon>
        <taxon>Sordariomycetes</taxon>
        <taxon>Sordariomycetidae</taxon>
        <taxon>Togniniales</taxon>
        <taxon>Togniniaceae</taxon>
        <taxon>Phaeoacremonium</taxon>
    </lineage>
</organism>
<evidence type="ECO:0000313" key="4">
    <source>
        <dbReference type="Proteomes" id="UP000014074"/>
    </source>
</evidence>
<keyword evidence="4" id="KW-1185">Reference proteome</keyword>
<dbReference type="eggNOG" id="ENOG502SFZQ">
    <property type="taxonomic scope" value="Eukaryota"/>
</dbReference>
<proteinExistence type="predicted"/>
<reference evidence="4" key="1">
    <citation type="journal article" date="2013" name="Genome Announc.">
        <title>Draft genome sequence of the ascomycete Phaeoacremonium aleophilum strain UCR-PA7, a causal agent of the esca disease complex in grapevines.</title>
        <authorList>
            <person name="Blanco-Ulate B."/>
            <person name="Rolshausen P."/>
            <person name="Cantu D."/>
        </authorList>
    </citation>
    <scope>NUCLEOTIDE SEQUENCE [LARGE SCALE GENOMIC DNA]</scope>
    <source>
        <strain evidence="4">UCR-PA7</strain>
    </source>
</reference>
<dbReference type="InterPro" id="IPR000210">
    <property type="entry name" value="BTB/POZ_dom"/>
</dbReference>
<dbReference type="OrthoDB" id="9997739at2759"/>
<evidence type="ECO:0000313" key="3">
    <source>
        <dbReference type="EMBL" id="EOO01092.1"/>
    </source>
</evidence>
<dbReference type="AlphaFoldDB" id="R8BP26"/>
<dbReference type="Pfam" id="PF00651">
    <property type="entry name" value="BTB"/>
    <property type="match status" value="1"/>
</dbReference>
<feature type="compositionally biased region" description="Acidic residues" evidence="1">
    <location>
        <begin position="167"/>
        <end position="178"/>
    </location>
</feature>